<organism evidence="1 2">
    <name type="scientific">Trifolium pratense</name>
    <name type="common">Red clover</name>
    <dbReference type="NCBI Taxonomy" id="57577"/>
    <lineage>
        <taxon>Eukaryota</taxon>
        <taxon>Viridiplantae</taxon>
        <taxon>Streptophyta</taxon>
        <taxon>Embryophyta</taxon>
        <taxon>Tracheophyta</taxon>
        <taxon>Spermatophyta</taxon>
        <taxon>Magnoliopsida</taxon>
        <taxon>eudicotyledons</taxon>
        <taxon>Gunneridae</taxon>
        <taxon>Pentapetalae</taxon>
        <taxon>rosids</taxon>
        <taxon>fabids</taxon>
        <taxon>Fabales</taxon>
        <taxon>Fabaceae</taxon>
        <taxon>Papilionoideae</taxon>
        <taxon>50 kb inversion clade</taxon>
        <taxon>NPAAA clade</taxon>
        <taxon>Hologalegina</taxon>
        <taxon>IRL clade</taxon>
        <taxon>Trifolieae</taxon>
        <taxon>Trifolium</taxon>
    </lineage>
</organism>
<reference evidence="1 2" key="2">
    <citation type="journal article" date="2017" name="Front. Plant Sci.">
        <title>Gene Classification and Mining of Molecular Markers Useful in Red Clover (Trifolium pratense) Breeding.</title>
        <authorList>
            <person name="Istvanek J."/>
            <person name="Dluhosova J."/>
            <person name="Dluhos P."/>
            <person name="Patkova L."/>
            <person name="Nedelnik J."/>
            <person name="Repkova J."/>
        </authorList>
    </citation>
    <scope>NUCLEOTIDE SEQUENCE [LARGE SCALE GENOMIC DNA]</scope>
    <source>
        <strain evidence="2">cv. Tatra</strain>
        <tissue evidence="1">Young leaves</tissue>
    </source>
</reference>
<dbReference type="STRING" id="57577.A0A2K3N084"/>
<dbReference type="Proteomes" id="UP000236291">
    <property type="component" value="Unassembled WGS sequence"/>
</dbReference>
<accession>A0A2K3N084</accession>
<dbReference type="PANTHER" id="PTHR21529:SF4">
    <property type="entry name" value="TPR AND ANKYRIN REPEAT-CONTAINING PROTEIN 1"/>
    <property type="match status" value="1"/>
</dbReference>
<dbReference type="PANTHER" id="PTHR21529">
    <property type="entry name" value="MAMMARY TURMOR VIRUS RECEPTOR HOMOLOG 1, 2 MTVR1, 2"/>
    <property type="match status" value="1"/>
</dbReference>
<gene>
    <name evidence="1" type="ORF">L195_g019653</name>
</gene>
<dbReference type="ExpressionAtlas" id="A0A2K3N084">
    <property type="expression patterns" value="baseline"/>
</dbReference>
<evidence type="ECO:0000313" key="2">
    <source>
        <dbReference type="Proteomes" id="UP000236291"/>
    </source>
</evidence>
<reference evidence="1 2" key="1">
    <citation type="journal article" date="2014" name="Am. J. Bot.">
        <title>Genome assembly and annotation for red clover (Trifolium pratense; Fabaceae).</title>
        <authorList>
            <person name="Istvanek J."/>
            <person name="Jaros M."/>
            <person name="Krenek A."/>
            <person name="Repkova J."/>
        </authorList>
    </citation>
    <scope>NUCLEOTIDE SEQUENCE [LARGE SCALE GENOMIC DNA]</scope>
    <source>
        <strain evidence="2">cv. Tatra</strain>
        <tissue evidence="1">Young leaves</tissue>
    </source>
</reference>
<proteinExistence type="predicted"/>
<protein>
    <submittedName>
        <fullName evidence="1">Uncharacterized protein</fullName>
    </submittedName>
</protein>
<dbReference type="AlphaFoldDB" id="A0A2K3N084"/>
<dbReference type="InterPro" id="IPR039904">
    <property type="entry name" value="TRANK1"/>
</dbReference>
<comment type="caution">
    <text evidence="1">The sequence shown here is derived from an EMBL/GenBank/DDBJ whole genome shotgun (WGS) entry which is preliminary data.</text>
</comment>
<evidence type="ECO:0000313" key="1">
    <source>
        <dbReference type="EMBL" id="PNX96447.1"/>
    </source>
</evidence>
<dbReference type="EMBL" id="ASHM01014515">
    <property type="protein sequence ID" value="PNX96447.1"/>
    <property type="molecule type" value="Genomic_DNA"/>
</dbReference>
<feature type="non-terminal residue" evidence="1">
    <location>
        <position position="1"/>
    </location>
</feature>
<sequence>RYCLWIIGNGETLMNSGSIWEVLVVDAIARGCYHSADEDERLSYVIATAMIELGQVGYLLNMNSLLFKKARWKVCFNQSFLISMARIKNTEDCKKICSLLMQLTSGWHQPRQEINIGVVDDTSSQLLGLCKVNELLYLVWTIDVLEENSNYVQVLKIWDVLPISEEGICCYWKYKVYRVFGLDQVFVTLLRMRDLTPEVKDTLYRVKCRVITVDRKNQRD</sequence>
<name>A0A2K3N084_TRIPR</name>